<sequence length="101" mass="11605">MLFLTFYDDLINVIDMIIYLVIIFAVLFKPKWGSLLAMGYSVLVIFVALLVPVPTLVLGREIDYPTAYNAGAIIMHSLIFILAWKEYNIVKNFGIIKERNY</sequence>
<dbReference type="EMBL" id="JMIY01000007">
    <property type="protein sequence ID" value="KCZ70917.1"/>
    <property type="molecule type" value="Genomic_DNA"/>
</dbReference>
<comment type="caution">
    <text evidence="2">The sequence shown here is derived from an EMBL/GenBank/DDBJ whole genome shotgun (WGS) entry which is preliminary data.</text>
</comment>
<keyword evidence="3" id="KW-1185">Reference proteome</keyword>
<proteinExistence type="predicted"/>
<keyword evidence="1" id="KW-1133">Transmembrane helix</keyword>
<reference evidence="2 3" key="1">
    <citation type="journal article" date="2013" name="Nature">
        <title>Anaerobic oxidation of methane coupled to nitrate reduction in a novel archaeal lineage.</title>
        <authorList>
            <person name="Haroon M.F."/>
            <person name="Hu S."/>
            <person name="Shi Y."/>
            <person name="Imelfort M."/>
            <person name="Keller J."/>
            <person name="Hugenholtz P."/>
            <person name="Yuan Z."/>
            <person name="Tyson G.W."/>
        </authorList>
    </citation>
    <scope>NUCLEOTIDE SEQUENCE [LARGE SCALE GENOMIC DNA]</scope>
    <source>
        <strain evidence="2 3">ANME-2d</strain>
    </source>
</reference>
<gene>
    <name evidence="2" type="ORF">ANME2D_02943</name>
</gene>
<evidence type="ECO:0000313" key="2">
    <source>
        <dbReference type="EMBL" id="KCZ70917.1"/>
    </source>
</evidence>
<feature type="transmembrane region" description="Helical" evidence="1">
    <location>
        <begin position="66"/>
        <end position="84"/>
    </location>
</feature>
<accession>A0A062V0N1</accession>
<feature type="transmembrane region" description="Helical" evidence="1">
    <location>
        <begin position="6"/>
        <end position="28"/>
    </location>
</feature>
<feature type="transmembrane region" description="Helical" evidence="1">
    <location>
        <begin position="35"/>
        <end position="54"/>
    </location>
</feature>
<organism evidence="2 3">
    <name type="scientific">Candidatus Methanoperedens nitratireducens</name>
    <dbReference type="NCBI Taxonomy" id="1392998"/>
    <lineage>
        <taxon>Archaea</taxon>
        <taxon>Methanobacteriati</taxon>
        <taxon>Methanobacteriota</taxon>
        <taxon>Stenosarchaea group</taxon>
        <taxon>Methanomicrobia</taxon>
        <taxon>Methanosarcinales</taxon>
        <taxon>ANME-2 cluster</taxon>
        <taxon>Candidatus Methanoperedentaceae</taxon>
        <taxon>Candidatus Methanoperedens</taxon>
    </lineage>
</organism>
<keyword evidence="1" id="KW-0472">Membrane</keyword>
<dbReference type="Proteomes" id="UP000027153">
    <property type="component" value="Unassembled WGS sequence"/>
</dbReference>
<evidence type="ECO:0000313" key="3">
    <source>
        <dbReference type="Proteomes" id="UP000027153"/>
    </source>
</evidence>
<protein>
    <submittedName>
        <fullName evidence="2">Uncharacterized protein</fullName>
    </submittedName>
</protein>
<evidence type="ECO:0000256" key="1">
    <source>
        <dbReference type="SAM" id="Phobius"/>
    </source>
</evidence>
<keyword evidence="1" id="KW-0812">Transmembrane</keyword>
<name>A0A062V0N1_9EURY</name>
<dbReference type="AlphaFoldDB" id="A0A062V0N1"/>